<evidence type="ECO:0000256" key="5">
    <source>
        <dbReference type="ARBA" id="ARBA00022824"/>
    </source>
</evidence>
<evidence type="ECO:0008006" key="16">
    <source>
        <dbReference type="Google" id="ProtNLM"/>
    </source>
</evidence>
<dbReference type="OrthoDB" id="6485510at2759"/>
<comment type="subcellular location">
    <subcellularLocation>
        <location evidence="1">Endoplasmic reticulum membrane</location>
        <topology evidence="1">Multi-pass membrane protein</topology>
    </subcellularLocation>
</comment>
<evidence type="ECO:0000256" key="9">
    <source>
        <dbReference type="ARBA" id="ARBA00023098"/>
    </source>
</evidence>
<evidence type="ECO:0000256" key="10">
    <source>
        <dbReference type="ARBA" id="ARBA00023136"/>
    </source>
</evidence>
<evidence type="ECO:0000256" key="6">
    <source>
        <dbReference type="ARBA" id="ARBA00022955"/>
    </source>
</evidence>
<evidence type="ECO:0000256" key="3">
    <source>
        <dbReference type="ARBA" id="ARBA00022516"/>
    </source>
</evidence>
<dbReference type="GO" id="GO:0005789">
    <property type="term" value="C:endoplasmic reticulum membrane"/>
    <property type="evidence" value="ECO:0007669"/>
    <property type="project" value="UniProtKB-SubCell"/>
</dbReference>
<evidence type="ECO:0000313" key="14">
    <source>
        <dbReference type="EMBL" id="QLL32286.1"/>
    </source>
</evidence>
<dbReference type="GO" id="GO:0016126">
    <property type="term" value="P:sterol biosynthetic process"/>
    <property type="evidence" value="ECO:0007669"/>
    <property type="project" value="UniProtKB-KW"/>
</dbReference>
<dbReference type="Pfam" id="PF03694">
    <property type="entry name" value="Erg28"/>
    <property type="match status" value="1"/>
</dbReference>
<evidence type="ECO:0000313" key="15">
    <source>
        <dbReference type="Proteomes" id="UP000515788"/>
    </source>
</evidence>
<keyword evidence="6" id="KW-0752">Steroid biosynthesis</keyword>
<dbReference type="AlphaFoldDB" id="A0A7G3ZFK0"/>
<keyword evidence="7 13" id="KW-1133">Transmembrane helix</keyword>
<gene>
    <name evidence="14" type="ORF">HG536_0C04550</name>
</gene>
<accession>A0A7G3ZFK0</accession>
<dbReference type="EMBL" id="CP059248">
    <property type="protein sequence ID" value="QLL32286.1"/>
    <property type="molecule type" value="Genomic_DNA"/>
</dbReference>
<evidence type="ECO:0000256" key="1">
    <source>
        <dbReference type="ARBA" id="ARBA00004477"/>
    </source>
</evidence>
<keyword evidence="9" id="KW-0443">Lipid metabolism</keyword>
<dbReference type="Proteomes" id="UP000515788">
    <property type="component" value="Chromosome 3"/>
</dbReference>
<evidence type="ECO:0000256" key="7">
    <source>
        <dbReference type="ARBA" id="ARBA00022989"/>
    </source>
</evidence>
<organism evidence="14 15">
    <name type="scientific">Torulaspora globosa</name>
    <dbReference type="NCBI Taxonomy" id="48254"/>
    <lineage>
        <taxon>Eukaryota</taxon>
        <taxon>Fungi</taxon>
        <taxon>Dikarya</taxon>
        <taxon>Ascomycota</taxon>
        <taxon>Saccharomycotina</taxon>
        <taxon>Saccharomycetes</taxon>
        <taxon>Saccharomycetales</taxon>
        <taxon>Saccharomycetaceae</taxon>
        <taxon>Torulaspora</taxon>
    </lineage>
</organism>
<name>A0A7G3ZFK0_9SACH</name>
<proteinExistence type="inferred from homology"/>
<dbReference type="GO" id="GO:0030674">
    <property type="term" value="F:protein-macromolecule adaptor activity"/>
    <property type="evidence" value="ECO:0007669"/>
    <property type="project" value="TreeGrafter"/>
</dbReference>
<keyword evidence="15" id="KW-1185">Reference proteome</keyword>
<keyword evidence="5" id="KW-0256">Endoplasmic reticulum</keyword>
<keyword evidence="10 13" id="KW-0472">Membrane</keyword>
<feature type="transmembrane region" description="Helical" evidence="13">
    <location>
        <begin position="26"/>
        <end position="48"/>
    </location>
</feature>
<dbReference type="KEGG" id="tgb:HG536_0C04550"/>
<sequence length="148" mass="16928">MLCFQDFIRFAQNKIVSMPAGYLPKWLLFISVVSVFNSLQTYVSGLELTRRVYENKPGETTALSARTFGTWTFVSAVIRLYGSLYLNEEHVFQLTFISYLIALGHFGSELLIFRTCKLGKGFMGPLIVASTSLIWMYKQKEYYTGSGW</sequence>
<evidence type="ECO:0000256" key="2">
    <source>
        <dbReference type="ARBA" id="ARBA00005377"/>
    </source>
</evidence>
<evidence type="ECO:0000256" key="13">
    <source>
        <dbReference type="SAM" id="Phobius"/>
    </source>
</evidence>
<dbReference type="GeneID" id="59325422"/>
<dbReference type="RefSeq" id="XP_037138961.1">
    <property type="nucleotide sequence ID" value="XM_037283065.1"/>
</dbReference>
<dbReference type="PANTHER" id="PTHR15451">
    <property type="entry name" value="ERGOSTEROL BIOSYNTHETIC PROTEIN 28-RELATED"/>
    <property type="match status" value="1"/>
</dbReference>
<evidence type="ECO:0000256" key="12">
    <source>
        <dbReference type="ARBA" id="ARBA00023221"/>
    </source>
</evidence>
<keyword evidence="11" id="KW-1207">Sterol metabolism</keyword>
<dbReference type="PANTHER" id="PTHR15451:SF19">
    <property type="entry name" value="ERGOSTEROL BIOSYNTHETIC PROTEIN 28 HOMOLOG"/>
    <property type="match status" value="1"/>
</dbReference>
<comment type="similarity">
    <text evidence="2">Belongs to the ERG28 family.</text>
</comment>
<evidence type="ECO:0000256" key="4">
    <source>
        <dbReference type="ARBA" id="ARBA00022692"/>
    </source>
</evidence>
<evidence type="ECO:0000256" key="11">
    <source>
        <dbReference type="ARBA" id="ARBA00023166"/>
    </source>
</evidence>
<dbReference type="InterPro" id="IPR005352">
    <property type="entry name" value="Erg28"/>
</dbReference>
<feature type="transmembrane region" description="Helical" evidence="13">
    <location>
        <begin position="92"/>
        <end position="113"/>
    </location>
</feature>
<keyword evidence="3" id="KW-0444">Lipid biosynthesis</keyword>
<keyword evidence="4 13" id="KW-0812">Transmembrane</keyword>
<protein>
    <recommendedName>
        <fullName evidence="16">Ergosterol biosynthesis protein</fullName>
    </recommendedName>
</protein>
<keyword evidence="8" id="KW-0756">Sterol biosynthesis</keyword>
<reference evidence="14 15" key="1">
    <citation type="submission" date="2020-06" db="EMBL/GenBank/DDBJ databases">
        <title>The yeast mating-type switching endonuclease HO is a domesticated member of an unorthodox homing genetic element family.</title>
        <authorList>
            <person name="Coughlan A.Y."/>
            <person name="Lombardi L."/>
            <person name="Braun-Galleani S."/>
            <person name="Martos A.R."/>
            <person name="Galeote V."/>
            <person name="Bigey F."/>
            <person name="Dequin S."/>
            <person name="Byrne K.P."/>
            <person name="Wolfe K.H."/>
        </authorList>
    </citation>
    <scope>NUCLEOTIDE SEQUENCE [LARGE SCALE GENOMIC DNA]</scope>
    <source>
        <strain evidence="14 15">CBS764</strain>
    </source>
</reference>
<keyword evidence="12" id="KW-0753">Steroid metabolism</keyword>
<evidence type="ECO:0000256" key="8">
    <source>
        <dbReference type="ARBA" id="ARBA00023011"/>
    </source>
</evidence>